<evidence type="ECO:0000256" key="1">
    <source>
        <dbReference type="SAM" id="SignalP"/>
    </source>
</evidence>
<dbReference type="GO" id="GO:0004867">
    <property type="term" value="F:serine-type endopeptidase inhibitor activity"/>
    <property type="evidence" value="ECO:0007669"/>
    <property type="project" value="UniProtKB-KW"/>
</dbReference>
<dbReference type="InterPro" id="IPR002350">
    <property type="entry name" value="Kazal_dom"/>
</dbReference>
<dbReference type="Proteomes" id="UP001596116">
    <property type="component" value="Unassembled WGS sequence"/>
</dbReference>
<feature type="domain" description="Kazal-like" evidence="2">
    <location>
        <begin position="66"/>
        <end position="115"/>
    </location>
</feature>
<evidence type="ECO:0000313" key="3">
    <source>
        <dbReference type="EMBL" id="MFC6035836.1"/>
    </source>
</evidence>
<dbReference type="RefSeq" id="WP_379878536.1">
    <property type="nucleotide sequence ID" value="NZ_JBHPON010000001.1"/>
</dbReference>
<protein>
    <submittedName>
        <fullName evidence="3">Kazal-type serine protease inhibitor family protein</fullName>
    </submittedName>
</protein>
<keyword evidence="3" id="KW-0646">Protease inhibitor</keyword>
<dbReference type="PROSITE" id="PS51465">
    <property type="entry name" value="KAZAL_2"/>
    <property type="match status" value="1"/>
</dbReference>
<organism evidence="3 4">
    <name type="scientific">Hyphococcus aureus</name>
    <dbReference type="NCBI Taxonomy" id="2666033"/>
    <lineage>
        <taxon>Bacteria</taxon>
        <taxon>Pseudomonadati</taxon>
        <taxon>Pseudomonadota</taxon>
        <taxon>Alphaproteobacteria</taxon>
        <taxon>Parvularculales</taxon>
        <taxon>Parvularculaceae</taxon>
        <taxon>Hyphococcus</taxon>
    </lineage>
</organism>
<dbReference type="SUPFAM" id="SSF100895">
    <property type="entry name" value="Kazal-type serine protease inhibitors"/>
    <property type="match status" value="1"/>
</dbReference>
<reference evidence="3 4" key="1">
    <citation type="submission" date="2024-09" db="EMBL/GenBank/DDBJ databases">
        <authorList>
            <person name="Zhang Z.-H."/>
        </authorList>
    </citation>
    <scope>NUCLEOTIDE SEQUENCE [LARGE SCALE GENOMIC DNA]</scope>
    <source>
        <strain evidence="3 4">HHTR114</strain>
    </source>
</reference>
<dbReference type="Gene3D" id="3.30.60.30">
    <property type="match status" value="1"/>
</dbReference>
<name>A0ABW1KUP0_9PROT</name>
<dbReference type="Pfam" id="PF00050">
    <property type="entry name" value="Kazal_1"/>
    <property type="match status" value="1"/>
</dbReference>
<keyword evidence="3" id="KW-0722">Serine protease inhibitor</keyword>
<accession>A0ABW1KUP0</accession>
<dbReference type="InterPro" id="IPR036058">
    <property type="entry name" value="Kazal_dom_sf"/>
</dbReference>
<gene>
    <name evidence="3" type="ORF">ACFMB1_09795</name>
</gene>
<dbReference type="PROSITE" id="PS51257">
    <property type="entry name" value="PROKAR_LIPOPROTEIN"/>
    <property type="match status" value="1"/>
</dbReference>
<sequence length="115" mass="11593">MRALAGIIFFLLAACAATSESDSDGAENTSPAPGETGGICGGIAGFQCGAEGDYCAMELGACKNIADAAGVCKPKPQICTREYRPVCGCDDRTYSNSCSAAAAGVNIAYVGMCMD</sequence>
<feature type="chain" id="PRO_5045850228" evidence="1">
    <location>
        <begin position="17"/>
        <end position="115"/>
    </location>
</feature>
<keyword evidence="4" id="KW-1185">Reference proteome</keyword>
<feature type="signal peptide" evidence="1">
    <location>
        <begin position="1"/>
        <end position="16"/>
    </location>
</feature>
<keyword evidence="1" id="KW-0732">Signal</keyword>
<dbReference type="EMBL" id="JBHPON010000001">
    <property type="protein sequence ID" value="MFC6035836.1"/>
    <property type="molecule type" value="Genomic_DNA"/>
</dbReference>
<evidence type="ECO:0000313" key="4">
    <source>
        <dbReference type="Proteomes" id="UP001596116"/>
    </source>
</evidence>
<dbReference type="SMART" id="SM00280">
    <property type="entry name" value="KAZAL"/>
    <property type="match status" value="1"/>
</dbReference>
<comment type="caution">
    <text evidence="3">The sequence shown here is derived from an EMBL/GenBank/DDBJ whole genome shotgun (WGS) entry which is preliminary data.</text>
</comment>
<proteinExistence type="predicted"/>
<evidence type="ECO:0000259" key="2">
    <source>
        <dbReference type="PROSITE" id="PS51465"/>
    </source>
</evidence>